<gene>
    <name evidence="1" type="ORF">DSTB1V02_LOCUS11486</name>
</gene>
<name>A0A7R9ACP1_9CRUS</name>
<organism evidence="1">
    <name type="scientific">Darwinula stevensoni</name>
    <dbReference type="NCBI Taxonomy" id="69355"/>
    <lineage>
        <taxon>Eukaryota</taxon>
        <taxon>Metazoa</taxon>
        <taxon>Ecdysozoa</taxon>
        <taxon>Arthropoda</taxon>
        <taxon>Crustacea</taxon>
        <taxon>Oligostraca</taxon>
        <taxon>Ostracoda</taxon>
        <taxon>Podocopa</taxon>
        <taxon>Podocopida</taxon>
        <taxon>Darwinulocopina</taxon>
        <taxon>Darwinuloidea</taxon>
        <taxon>Darwinulidae</taxon>
        <taxon>Darwinula</taxon>
    </lineage>
</organism>
<dbReference type="EMBL" id="CAJPEV010003768">
    <property type="protein sequence ID" value="CAG0900497.1"/>
    <property type="molecule type" value="Genomic_DNA"/>
</dbReference>
<dbReference type="EMBL" id="LR903285">
    <property type="protein sequence ID" value="CAD7251724.1"/>
    <property type="molecule type" value="Genomic_DNA"/>
</dbReference>
<protein>
    <submittedName>
        <fullName evidence="1">Uncharacterized protein</fullName>
    </submittedName>
</protein>
<evidence type="ECO:0000313" key="1">
    <source>
        <dbReference type="EMBL" id="CAD7251724.1"/>
    </source>
</evidence>
<accession>A0A7R9ACP1</accession>
<evidence type="ECO:0000313" key="2">
    <source>
        <dbReference type="Proteomes" id="UP000677054"/>
    </source>
</evidence>
<sequence length="97" mass="11040">MWGAIRLSGGHRSIEANRAATEALHQAPAARARLLTGKEKDVVPTIPCGFEQLYSEKQNSQNPRISHRMEPKDSARDADFFWHFSKHNRAKLSSWLQ</sequence>
<reference evidence="1" key="1">
    <citation type="submission" date="2020-11" db="EMBL/GenBank/DDBJ databases">
        <authorList>
            <person name="Tran Van P."/>
        </authorList>
    </citation>
    <scope>NUCLEOTIDE SEQUENCE</scope>
</reference>
<dbReference type="Proteomes" id="UP000677054">
    <property type="component" value="Unassembled WGS sequence"/>
</dbReference>
<dbReference type="AlphaFoldDB" id="A0A7R9ACP1"/>
<feature type="non-terminal residue" evidence="1">
    <location>
        <position position="1"/>
    </location>
</feature>
<keyword evidence="2" id="KW-1185">Reference proteome</keyword>
<proteinExistence type="predicted"/>